<dbReference type="EMBL" id="NJHN03000117">
    <property type="protein sequence ID" value="KAH9413846.1"/>
    <property type="molecule type" value="Genomic_DNA"/>
</dbReference>
<name>A0ABQ8IUG5_DERPT</name>
<keyword evidence="2" id="KW-1185">Reference proteome</keyword>
<evidence type="ECO:0000313" key="2">
    <source>
        <dbReference type="Proteomes" id="UP000887458"/>
    </source>
</evidence>
<proteinExistence type="predicted"/>
<reference evidence="1 2" key="1">
    <citation type="journal article" date="2018" name="J. Allergy Clin. Immunol.">
        <title>High-quality assembly of Dermatophagoides pteronyssinus genome and transcriptome reveals a wide range of novel allergens.</title>
        <authorList>
            <person name="Liu X.Y."/>
            <person name="Yang K.Y."/>
            <person name="Wang M.Q."/>
            <person name="Kwok J.S."/>
            <person name="Zeng X."/>
            <person name="Yang Z."/>
            <person name="Xiao X.J."/>
            <person name="Lau C.P."/>
            <person name="Li Y."/>
            <person name="Huang Z.M."/>
            <person name="Ba J.G."/>
            <person name="Yim A.K."/>
            <person name="Ouyang C.Y."/>
            <person name="Ngai S.M."/>
            <person name="Chan T.F."/>
            <person name="Leung E.L."/>
            <person name="Liu L."/>
            <person name="Liu Z.G."/>
            <person name="Tsui S.K."/>
        </authorList>
    </citation>
    <scope>NUCLEOTIDE SEQUENCE [LARGE SCALE GENOMIC DNA]</scope>
    <source>
        <strain evidence="1">Derp</strain>
    </source>
</reference>
<gene>
    <name evidence="1" type="ORF">DERP_009444</name>
</gene>
<evidence type="ECO:0000313" key="1">
    <source>
        <dbReference type="EMBL" id="KAH9413846.1"/>
    </source>
</evidence>
<accession>A0ABQ8IUG5</accession>
<dbReference type="Proteomes" id="UP000887458">
    <property type="component" value="Unassembled WGS sequence"/>
</dbReference>
<protein>
    <submittedName>
        <fullName evidence="1">Uncharacterized protein</fullName>
    </submittedName>
</protein>
<comment type="caution">
    <text evidence="1">The sequence shown here is derived from an EMBL/GenBank/DDBJ whole genome shotgun (WGS) entry which is preliminary data.</text>
</comment>
<reference evidence="1 2" key="2">
    <citation type="journal article" date="2022" name="Mol. Biol. Evol.">
        <title>Comparative Genomics Reveals Insights into the Divergent Evolution of Astigmatic Mites and Household Pest Adaptations.</title>
        <authorList>
            <person name="Xiong Q."/>
            <person name="Wan A.T."/>
            <person name="Liu X."/>
            <person name="Fung C.S."/>
            <person name="Xiao X."/>
            <person name="Malainual N."/>
            <person name="Hou J."/>
            <person name="Wang L."/>
            <person name="Wang M."/>
            <person name="Yang K.Y."/>
            <person name="Cui Y."/>
            <person name="Leung E.L."/>
            <person name="Nong W."/>
            <person name="Shin S.K."/>
            <person name="Au S.W."/>
            <person name="Jeong K.Y."/>
            <person name="Chew F.T."/>
            <person name="Hui J.H."/>
            <person name="Leung T.F."/>
            <person name="Tungtrongchitr A."/>
            <person name="Zhong N."/>
            <person name="Liu Z."/>
            <person name="Tsui S.K."/>
        </authorList>
    </citation>
    <scope>NUCLEOTIDE SEQUENCE [LARGE SCALE GENOMIC DNA]</scope>
    <source>
        <strain evidence="1">Derp</strain>
    </source>
</reference>
<sequence length="79" mass="8745">MGNLGLFFGPQSIVFSTLSSNVLSSSSIYPQSKNKALKNSGRLSKISFRKFIVHKGEDMDYNQSSNSTSTKKNCLKIHN</sequence>
<organism evidence="1 2">
    <name type="scientific">Dermatophagoides pteronyssinus</name>
    <name type="common">European house dust mite</name>
    <dbReference type="NCBI Taxonomy" id="6956"/>
    <lineage>
        <taxon>Eukaryota</taxon>
        <taxon>Metazoa</taxon>
        <taxon>Ecdysozoa</taxon>
        <taxon>Arthropoda</taxon>
        <taxon>Chelicerata</taxon>
        <taxon>Arachnida</taxon>
        <taxon>Acari</taxon>
        <taxon>Acariformes</taxon>
        <taxon>Sarcoptiformes</taxon>
        <taxon>Astigmata</taxon>
        <taxon>Psoroptidia</taxon>
        <taxon>Analgoidea</taxon>
        <taxon>Pyroglyphidae</taxon>
        <taxon>Dermatophagoidinae</taxon>
        <taxon>Dermatophagoides</taxon>
    </lineage>
</organism>